<name>A0A2G9Q8D9_AQUCT</name>
<accession>A0A2G9Q8D9</accession>
<keyword evidence="3" id="KW-1185">Reference proteome</keyword>
<organism evidence="2 3">
    <name type="scientific">Aquarana catesbeiana</name>
    <name type="common">American bullfrog</name>
    <name type="synonym">Rana catesbeiana</name>
    <dbReference type="NCBI Taxonomy" id="8400"/>
    <lineage>
        <taxon>Eukaryota</taxon>
        <taxon>Metazoa</taxon>
        <taxon>Chordata</taxon>
        <taxon>Craniata</taxon>
        <taxon>Vertebrata</taxon>
        <taxon>Euteleostomi</taxon>
        <taxon>Amphibia</taxon>
        <taxon>Batrachia</taxon>
        <taxon>Anura</taxon>
        <taxon>Neobatrachia</taxon>
        <taxon>Ranoidea</taxon>
        <taxon>Ranidae</taxon>
        <taxon>Aquarana</taxon>
    </lineage>
</organism>
<evidence type="ECO:0000313" key="3">
    <source>
        <dbReference type="Proteomes" id="UP000228934"/>
    </source>
</evidence>
<proteinExistence type="predicted"/>
<evidence type="ECO:0000256" key="1">
    <source>
        <dbReference type="SAM" id="MobiDB-lite"/>
    </source>
</evidence>
<dbReference type="AlphaFoldDB" id="A0A2G9Q8D9"/>
<gene>
    <name evidence="2" type="ORF">AB205_0153830</name>
</gene>
<dbReference type="Proteomes" id="UP000228934">
    <property type="component" value="Unassembled WGS sequence"/>
</dbReference>
<protein>
    <submittedName>
        <fullName evidence="2">Uncharacterized protein</fullName>
    </submittedName>
</protein>
<evidence type="ECO:0000313" key="2">
    <source>
        <dbReference type="EMBL" id="PIO11868.1"/>
    </source>
</evidence>
<feature type="non-terminal residue" evidence="2">
    <location>
        <position position="199"/>
    </location>
</feature>
<feature type="compositionally biased region" description="Acidic residues" evidence="1">
    <location>
        <begin position="1"/>
        <end position="28"/>
    </location>
</feature>
<feature type="region of interest" description="Disordered" evidence="1">
    <location>
        <begin position="1"/>
        <end position="42"/>
    </location>
</feature>
<reference evidence="3" key="1">
    <citation type="journal article" date="2017" name="Nat. Commun.">
        <title>The North American bullfrog draft genome provides insight into hormonal regulation of long noncoding RNA.</title>
        <authorList>
            <person name="Hammond S.A."/>
            <person name="Warren R.L."/>
            <person name="Vandervalk B.P."/>
            <person name="Kucuk E."/>
            <person name="Khan H."/>
            <person name="Gibb E.A."/>
            <person name="Pandoh P."/>
            <person name="Kirk H."/>
            <person name="Zhao Y."/>
            <person name="Jones M."/>
            <person name="Mungall A.J."/>
            <person name="Coope R."/>
            <person name="Pleasance S."/>
            <person name="Moore R.A."/>
            <person name="Holt R.A."/>
            <person name="Round J.M."/>
            <person name="Ohora S."/>
            <person name="Walle B.V."/>
            <person name="Veldhoen N."/>
            <person name="Helbing C.C."/>
            <person name="Birol I."/>
        </authorList>
    </citation>
    <scope>NUCLEOTIDE SEQUENCE [LARGE SCALE GENOMIC DNA]</scope>
</reference>
<dbReference type="EMBL" id="KZ060743">
    <property type="protein sequence ID" value="PIO11868.1"/>
    <property type="molecule type" value="Genomic_DNA"/>
</dbReference>
<feature type="non-terminal residue" evidence="2">
    <location>
        <position position="1"/>
    </location>
</feature>
<sequence>VVTSGNDEDGGDGDDDDDDEVTEEETEGEAPQPQGGRHQERVESSHPIITFCSCYLPAHSPQLSCLGLFQHICSRSHCCYLQTVSQAHQTWQKHQPFGYHMPNKAFNIQPLSPLTRAPKSHTKGAQICPSFSLPTSVCPCDTEDDGIEQDVQGPSSSSTRSTPPAVDYSRQISLPHLLQRKKQIQSLPPTFLLSSRLSL</sequence>